<dbReference type="Proteomes" id="UP001108089">
    <property type="component" value="Unassembled WGS sequence"/>
</dbReference>
<evidence type="ECO:0000256" key="2">
    <source>
        <dbReference type="SAM" id="Phobius"/>
    </source>
</evidence>
<evidence type="ECO:0000313" key="4">
    <source>
        <dbReference type="EMBL" id="MCF3936964.1"/>
    </source>
</evidence>
<protein>
    <submittedName>
        <fullName evidence="4">Ltp family lipoprotein</fullName>
    </submittedName>
</protein>
<feature type="domain" description="Putative host cell surface-exposed lipoprotein Ltp-like HTH region" evidence="3">
    <location>
        <begin position="175"/>
        <end position="222"/>
    </location>
</feature>
<proteinExistence type="predicted"/>
<dbReference type="EMBL" id="JAKGCU010000001">
    <property type="protein sequence ID" value="MCF3936964.1"/>
    <property type="molecule type" value="Genomic_DNA"/>
</dbReference>
<keyword evidence="4" id="KW-0449">Lipoprotein</keyword>
<evidence type="ECO:0000259" key="3">
    <source>
        <dbReference type="Pfam" id="PF07553"/>
    </source>
</evidence>
<keyword evidence="2" id="KW-1133">Transmembrane helix</keyword>
<keyword evidence="2" id="KW-0472">Membrane</keyword>
<gene>
    <name evidence="4" type="ORF">L1892_01025</name>
</gene>
<feature type="compositionally biased region" description="Low complexity" evidence="1">
    <location>
        <begin position="73"/>
        <end position="120"/>
    </location>
</feature>
<feature type="transmembrane region" description="Helical" evidence="2">
    <location>
        <begin position="36"/>
        <end position="55"/>
    </location>
</feature>
<dbReference type="Pfam" id="PF07553">
    <property type="entry name" value="Lipoprotein_Ltp"/>
    <property type="match status" value="2"/>
</dbReference>
<keyword evidence="2" id="KW-0812">Transmembrane</keyword>
<feature type="compositionally biased region" description="Low complexity" evidence="1">
    <location>
        <begin position="9"/>
        <end position="24"/>
    </location>
</feature>
<evidence type="ECO:0000256" key="1">
    <source>
        <dbReference type="SAM" id="MobiDB-lite"/>
    </source>
</evidence>
<feature type="region of interest" description="Disordered" evidence="1">
    <location>
        <begin position="1"/>
        <end position="31"/>
    </location>
</feature>
<name>A0ABS9DCM3_9ACTN</name>
<dbReference type="InterPro" id="IPR011434">
    <property type="entry name" value="Ltp-like_HTH"/>
</dbReference>
<accession>A0ABS9DCM3</accession>
<comment type="caution">
    <text evidence="4">The sequence shown here is derived from an EMBL/GenBank/DDBJ whole genome shotgun (WGS) entry which is preliminary data.</text>
</comment>
<keyword evidence="5" id="KW-1185">Reference proteome</keyword>
<dbReference type="InterPro" id="IPR036388">
    <property type="entry name" value="WH-like_DNA-bd_sf"/>
</dbReference>
<feature type="region of interest" description="Disordered" evidence="1">
    <location>
        <begin position="59"/>
        <end position="124"/>
    </location>
</feature>
<reference evidence="4" key="1">
    <citation type="submission" date="2022-01" db="EMBL/GenBank/DDBJ databases">
        <title>Gordonia xiamenensis sp. nov., isolated from surface seawater in Xiamen.</title>
        <authorList>
            <person name="He Y.F."/>
        </authorList>
    </citation>
    <scope>NUCLEOTIDE SEQUENCE</scope>
    <source>
        <strain evidence="4">GW1C4-4</strain>
    </source>
</reference>
<dbReference type="RefSeq" id="WP_235721587.1">
    <property type="nucleotide sequence ID" value="NZ_JAKGCU010000001.1"/>
</dbReference>
<feature type="domain" description="Putative host cell surface-exposed lipoprotein Ltp-like HTH region" evidence="3">
    <location>
        <begin position="123"/>
        <end position="168"/>
    </location>
</feature>
<dbReference type="Gene3D" id="1.10.10.10">
    <property type="entry name" value="Winged helix-like DNA-binding domain superfamily/Winged helix DNA-binding domain"/>
    <property type="match status" value="2"/>
</dbReference>
<organism evidence="4 5">
    <name type="scientific">Gordonia tangerina</name>
    <dbReference type="NCBI Taxonomy" id="2911060"/>
    <lineage>
        <taxon>Bacteria</taxon>
        <taxon>Bacillati</taxon>
        <taxon>Actinomycetota</taxon>
        <taxon>Actinomycetes</taxon>
        <taxon>Mycobacteriales</taxon>
        <taxon>Gordoniaceae</taxon>
        <taxon>Gordonia</taxon>
    </lineage>
</organism>
<evidence type="ECO:0000313" key="5">
    <source>
        <dbReference type="Proteomes" id="UP001108089"/>
    </source>
</evidence>
<sequence length="224" mass="23056">MTQHNNDMPTAPWAQPAAPAGHPPNGKKGWSRRRKIVVGGVAAFVILGGIGAAMGGSDTETKEVNAAPGSVSAPTPVEQAAAEQATVAQAPAPAAQVVDTTATEAPSPAPEEAPAAPTLTSSQRNAVRAGETYLDMMGMSKQGLIRQLSSDAGDGFSVQDATVAVNHIEQQGDVDWNEEAVQAGQTYLDMMGMSRSGLIQQLTSDAGDQFTLEQATYAADQLGV</sequence>